<dbReference type="RefSeq" id="WP_002659067.1">
    <property type="nucleotide sequence ID" value="NZ_JH719942.1"/>
</dbReference>
<dbReference type="AlphaFoldDB" id="J0XWK4"/>
<dbReference type="EMBL" id="JH719942">
    <property type="protein sequence ID" value="EJF53426.1"/>
    <property type="molecule type" value="Genomic_DNA"/>
</dbReference>
<accession>J0XWK4</accession>
<evidence type="ECO:0000256" key="1">
    <source>
        <dbReference type="SAM" id="SignalP"/>
    </source>
</evidence>
<evidence type="ECO:0000313" key="3">
    <source>
        <dbReference type="Proteomes" id="UP000005113"/>
    </source>
</evidence>
<dbReference type="OrthoDB" id="1259844at2"/>
<gene>
    <name evidence="2" type="ORF">SapgrDRAFT_1722</name>
</gene>
<reference evidence="3" key="1">
    <citation type="journal article" date="2012" name="Stand. Genomic Sci.">
        <title>Permanent draft genome sequence of the gliding predator Saprospira grandis strain Sa g1 (= HR1).</title>
        <authorList>
            <person name="Mavromatis K."/>
            <person name="Chertkov O."/>
            <person name="Lapidus A."/>
            <person name="Nolan M."/>
            <person name="Lucas S."/>
            <person name="Tice H."/>
            <person name="Del Rio T.G."/>
            <person name="Cheng J.F."/>
            <person name="Han C."/>
            <person name="Tapia R."/>
            <person name="Bruce D."/>
            <person name="Goodwin L.A."/>
            <person name="Pitluck S."/>
            <person name="Huntemann M."/>
            <person name="Liolios K."/>
            <person name="Pagani I."/>
            <person name="Ivanova N."/>
            <person name="Mikhailova N."/>
            <person name="Pati A."/>
            <person name="Chen A."/>
            <person name="Palaniappan K."/>
            <person name="Land M."/>
            <person name="Brambilla E.M."/>
            <person name="Rohde M."/>
            <person name="Spring S."/>
            <person name="Goker M."/>
            <person name="Detter J.C."/>
            <person name="Bristow J."/>
            <person name="Eisen J.A."/>
            <person name="Markowitz V."/>
            <person name="Hugenholtz P."/>
            <person name="Kyrpides N.C."/>
            <person name="Klenk H.P."/>
            <person name="Woyke T."/>
        </authorList>
    </citation>
    <scope>NUCLEOTIDE SEQUENCE [LARGE SCALE GENOMIC DNA]</scope>
    <source>
        <strain evidence="3">DSM 2844</strain>
    </source>
</reference>
<dbReference type="HOGENOM" id="CLU_2144078_0_0_10"/>
<feature type="chain" id="PRO_5003741760" evidence="1">
    <location>
        <begin position="21"/>
        <end position="112"/>
    </location>
</feature>
<feature type="signal peptide" evidence="1">
    <location>
        <begin position="1"/>
        <end position="20"/>
    </location>
</feature>
<evidence type="ECO:0000313" key="2">
    <source>
        <dbReference type="EMBL" id="EJF53426.1"/>
    </source>
</evidence>
<organism evidence="2 3">
    <name type="scientific">Saprospira grandis DSM 2844</name>
    <dbReference type="NCBI Taxonomy" id="694433"/>
    <lineage>
        <taxon>Bacteria</taxon>
        <taxon>Pseudomonadati</taxon>
        <taxon>Bacteroidota</taxon>
        <taxon>Saprospiria</taxon>
        <taxon>Saprospirales</taxon>
        <taxon>Saprospiraceae</taxon>
        <taxon>Saprospira</taxon>
    </lineage>
</organism>
<dbReference type="Proteomes" id="UP000005113">
    <property type="component" value="Unassembled WGS sequence"/>
</dbReference>
<protein>
    <submittedName>
        <fullName evidence="2">Uncharacterized protein</fullName>
    </submittedName>
</protein>
<proteinExistence type="predicted"/>
<name>J0XWK4_9BACT</name>
<keyword evidence="1" id="KW-0732">Signal</keyword>
<sequence length="112" mass="12088">MKQLILSLTLLFSISFSASALESYDKPIPIDIIITATNGCTYHVTGHIDVSFGWSGPSVDGYSINLESVDGKCPDIKFEGIEAPPTGNTDDGELDQAQINQIVTDIINKELN</sequence>